<dbReference type="Proteomes" id="UP000050384">
    <property type="component" value="Unassembled WGS sequence"/>
</dbReference>
<reference evidence="4 5" key="1">
    <citation type="submission" date="2015-09" db="EMBL/GenBank/DDBJ databases">
        <title>Genome announcement of multiple Pseudomonas syringae strains.</title>
        <authorList>
            <person name="Thakur S."/>
            <person name="Wang P.W."/>
            <person name="Gong Y."/>
            <person name="Weir B.S."/>
            <person name="Guttman D.S."/>
        </authorList>
    </citation>
    <scope>NUCLEOTIDE SEQUENCE [LARGE SCALE GENOMIC DNA]</scope>
    <source>
        <strain evidence="4 5">ICMP16929</strain>
    </source>
</reference>
<evidence type="ECO:0000313" key="4">
    <source>
        <dbReference type="EMBL" id="KPY82651.1"/>
    </source>
</evidence>
<evidence type="ECO:0000313" key="5">
    <source>
        <dbReference type="Proteomes" id="UP000050384"/>
    </source>
</evidence>
<dbReference type="AlphaFoldDB" id="A0A0Q0AUX2"/>
<evidence type="ECO:0000256" key="1">
    <source>
        <dbReference type="SAM" id="Coils"/>
    </source>
</evidence>
<evidence type="ECO:0000259" key="3">
    <source>
        <dbReference type="Pfam" id="PF11740"/>
    </source>
</evidence>
<dbReference type="Pfam" id="PF11740">
    <property type="entry name" value="KfrA_N"/>
    <property type="match status" value="1"/>
</dbReference>
<feature type="region of interest" description="Disordered" evidence="2">
    <location>
        <begin position="337"/>
        <end position="357"/>
    </location>
</feature>
<evidence type="ECO:0000256" key="2">
    <source>
        <dbReference type="SAM" id="MobiDB-lite"/>
    </source>
</evidence>
<dbReference type="PATRIC" id="fig|264459.3.peg.3661"/>
<protein>
    <submittedName>
        <fullName evidence="4">Cointegrate resolution protein T</fullName>
    </submittedName>
</protein>
<comment type="caution">
    <text evidence="4">The sequence shown here is derived from an EMBL/GenBank/DDBJ whole genome shotgun (WGS) entry which is preliminary data.</text>
</comment>
<feature type="domain" description="KfrA N-terminal DNA-binding" evidence="3">
    <location>
        <begin position="29"/>
        <end position="135"/>
    </location>
</feature>
<accession>A0A0Q0AUX2</accession>
<name>A0A0Q0AUX2_PSESX</name>
<dbReference type="EMBL" id="LJRI01000950">
    <property type="protein sequence ID" value="KPY82651.1"/>
    <property type="molecule type" value="Genomic_DNA"/>
</dbReference>
<proteinExistence type="predicted"/>
<keyword evidence="1" id="KW-0175">Coiled coil</keyword>
<feature type="coiled-coil region" evidence="1">
    <location>
        <begin position="284"/>
        <end position="318"/>
    </location>
</feature>
<feature type="coiled-coil region" evidence="1">
    <location>
        <begin position="82"/>
        <end position="255"/>
    </location>
</feature>
<organism evidence="4 5">
    <name type="scientific">Pseudomonas syringae pv. spinaceae</name>
    <dbReference type="NCBI Taxonomy" id="264459"/>
    <lineage>
        <taxon>Bacteria</taxon>
        <taxon>Pseudomonadati</taxon>
        <taxon>Pseudomonadota</taxon>
        <taxon>Gammaproteobacteria</taxon>
        <taxon>Pseudomonadales</taxon>
        <taxon>Pseudomonadaceae</taxon>
        <taxon>Pseudomonas</taxon>
        <taxon>Pseudomonas syringae</taxon>
    </lineage>
</organism>
<sequence length="357" mass="41073">MLNNIVCNYRYIPQYEIVGESMARGGVNKALVLKARASLLARGENPSIDAVRIEMGNTGSKTTIHRYLKELDATHAPAPDLNKELSDLVAHLAQRLDEQAQERIDEAHDKYQASCNDLQQQLTTARQQISELQEHLLQRNETVEHQATALLQTRQKLQDAQTEHARLLQANLDLESRLQDKEGQIHSLEEKHQHAREALEHYRNSIREQREQEQQRHEGQVQHLQMELRQAQQSLAMRQEEITQLNRDNERLLAENRSTLRVAHDQKDQLSRATAQAAALAEHQQRTHTQCALLEERLRSLQEERAALKQSMTDGQQQNRMLELLLIKKEVALENLQLQANPPEKPATDKKKPPNKA</sequence>
<gene>
    <name evidence="4" type="ORF">ALO94_05106</name>
</gene>
<feature type="compositionally biased region" description="Basic and acidic residues" evidence="2">
    <location>
        <begin position="346"/>
        <end position="357"/>
    </location>
</feature>
<dbReference type="InterPro" id="IPR021104">
    <property type="entry name" value="KfrA_DNA-bd_N"/>
</dbReference>